<keyword evidence="10" id="KW-0275">Fatty acid biosynthesis</keyword>
<comment type="function">
    <text evidence="11">Participates in chain elongation of fatty acids. Catalyzes the reduction of trans-2-enoyl-CoAs of varying chain lengths from 6:1 to 16:1, having maximum activity with 10:1 CoA. Has no 2,4-dienoyl-CoA reductase activity.</text>
</comment>
<proteinExistence type="predicted"/>
<dbReference type="InterPro" id="IPR036291">
    <property type="entry name" value="NAD(P)-bd_dom_sf"/>
</dbReference>
<comment type="catalytic activity">
    <reaction evidence="20">
        <text>(2E)-octenoyl-CoA + NADPH + H(+) = octanoyl-CoA + NADP(+)</text>
        <dbReference type="Rhea" id="RHEA:44952"/>
        <dbReference type="ChEBI" id="CHEBI:15378"/>
        <dbReference type="ChEBI" id="CHEBI:57386"/>
        <dbReference type="ChEBI" id="CHEBI:57783"/>
        <dbReference type="ChEBI" id="CHEBI:58349"/>
        <dbReference type="ChEBI" id="CHEBI:62242"/>
    </reaction>
    <physiologicalReaction direction="left-to-right" evidence="20">
        <dbReference type="Rhea" id="RHEA:44953"/>
    </physiologicalReaction>
</comment>
<protein>
    <recommendedName>
        <fullName evidence="14">Peroxisomal trans-2-enoyl-CoA reductase</fullName>
        <ecNumber evidence="13">1.3.1.38</ecNumber>
    </recommendedName>
</protein>
<dbReference type="Pfam" id="PF13561">
    <property type="entry name" value="adh_short_C2"/>
    <property type="match status" value="1"/>
</dbReference>
<keyword evidence="8" id="KW-0443">Lipid metabolism</keyword>
<evidence type="ECO:0000256" key="12">
    <source>
        <dbReference type="ARBA" id="ARBA00038622"/>
    </source>
</evidence>
<name>A0A346Y382_9ACTN</name>
<dbReference type="KEGG" id="euz:DVS28_a4263"/>
<evidence type="ECO:0000256" key="19">
    <source>
        <dbReference type="ARBA" id="ARBA00049386"/>
    </source>
</evidence>
<evidence type="ECO:0000256" key="13">
    <source>
        <dbReference type="ARBA" id="ARBA00038849"/>
    </source>
</evidence>
<evidence type="ECO:0000256" key="9">
    <source>
        <dbReference type="ARBA" id="ARBA00023140"/>
    </source>
</evidence>
<dbReference type="InterPro" id="IPR002347">
    <property type="entry name" value="SDR_fam"/>
</dbReference>
<organism evidence="21 22">
    <name type="scientific">Euzebya pacifica</name>
    <dbReference type="NCBI Taxonomy" id="1608957"/>
    <lineage>
        <taxon>Bacteria</taxon>
        <taxon>Bacillati</taxon>
        <taxon>Actinomycetota</taxon>
        <taxon>Nitriliruptoria</taxon>
        <taxon>Euzebyales</taxon>
    </lineage>
</organism>
<dbReference type="PRINTS" id="PR00081">
    <property type="entry name" value="GDHRDH"/>
</dbReference>
<evidence type="ECO:0000256" key="1">
    <source>
        <dbReference type="ARBA" id="ARBA00004275"/>
    </source>
</evidence>
<keyword evidence="7" id="KW-0560">Oxidoreductase</keyword>
<comment type="catalytic activity">
    <reaction evidence="18">
        <text>a (2E)-enoyl-CoA + NADPH + H(+) = a 2,3-saturated acyl-CoA + NADP(+)</text>
        <dbReference type="Rhea" id="RHEA:33763"/>
        <dbReference type="ChEBI" id="CHEBI:15378"/>
        <dbReference type="ChEBI" id="CHEBI:57783"/>
        <dbReference type="ChEBI" id="CHEBI:58349"/>
        <dbReference type="ChEBI" id="CHEBI:58856"/>
        <dbReference type="ChEBI" id="CHEBI:65111"/>
        <dbReference type="EC" id="1.3.1.38"/>
    </reaction>
    <physiologicalReaction direction="left-to-right" evidence="18">
        <dbReference type="Rhea" id="RHEA:33764"/>
    </physiologicalReaction>
</comment>
<evidence type="ECO:0000256" key="15">
    <source>
        <dbReference type="ARBA" id="ARBA00047570"/>
    </source>
</evidence>
<comment type="subcellular location">
    <subcellularLocation>
        <location evidence="1">Peroxisome</location>
    </subcellularLocation>
</comment>
<dbReference type="GO" id="GO:0006633">
    <property type="term" value="P:fatty acid biosynthetic process"/>
    <property type="evidence" value="ECO:0007669"/>
    <property type="project" value="UniProtKB-KW"/>
</dbReference>
<dbReference type="SUPFAM" id="SSF51735">
    <property type="entry name" value="NAD(P)-binding Rossmann-fold domains"/>
    <property type="match status" value="1"/>
</dbReference>
<evidence type="ECO:0000256" key="17">
    <source>
        <dbReference type="ARBA" id="ARBA00049108"/>
    </source>
</evidence>
<gene>
    <name evidence="21" type="ORF">DVS28_a4263</name>
</gene>
<dbReference type="EMBL" id="CP031165">
    <property type="protein sequence ID" value="AXV08929.1"/>
    <property type="molecule type" value="Genomic_DNA"/>
</dbReference>
<comment type="pathway">
    <text evidence="2">Lipid metabolism.</text>
</comment>
<dbReference type="PANTHER" id="PTHR24317:SF7">
    <property type="entry name" value="PEROXISOMAL TRANS-2-ENOYL-COA REDUCTASE"/>
    <property type="match status" value="1"/>
</dbReference>
<evidence type="ECO:0000256" key="5">
    <source>
        <dbReference type="ARBA" id="ARBA00022832"/>
    </source>
</evidence>
<dbReference type="OrthoDB" id="286404at2"/>
<dbReference type="EC" id="1.3.1.38" evidence="13"/>
<evidence type="ECO:0000256" key="20">
    <source>
        <dbReference type="ARBA" id="ARBA00049559"/>
    </source>
</evidence>
<evidence type="ECO:0000256" key="10">
    <source>
        <dbReference type="ARBA" id="ARBA00023160"/>
    </source>
</evidence>
<evidence type="ECO:0000256" key="11">
    <source>
        <dbReference type="ARBA" id="ARBA00037124"/>
    </source>
</evidence>
<comment type="catalytic activity">
    <reaction evidence="16">
        <text>(2E)-tetradecenoyl-CoA + NADPH + H(+) = tetradecanoyl-CoA + NADP(+)</text>
        <dbReference type="Rhea" id="RHEA:44968"/>
        <dbReference type="ChEBI" id="CHEBI:15378"/>
        <dbReference type="ChEBI" id="CHEBI:57385"/>
        <dbReference type="ChEBI" id="CHEBI:57783"/>
        <dbReference type="ChEBI" id="CHEBI:58349"/>
        <dbReference type="ChEBI" id="CHEBI:61405"/>
    </reaction>
    <physiologicalReaction direction="left-to-right" evidence="16">
        <dbReference type="Rhea" id="RHEA:44969"/>
    </physiologicalReaction>
</comment>
<evidence type="ECO:0000256" key="4">
    <source>
        <dbReference type="ARBA" id="ARBA00022553"/>
    </source>
</evidence>
<dbReference type="RefSeq" id="WP_114593198.1">
    <property type="nucleotide sequence ID" value="NZ_CP031165.1"/>
</dbReference>
<dbReference type="InterPro" id="IPR052388">
    <property type="entry name" value="Peroxisomal_t2-enoyl-CoA_red"/>
</dbReference>
<keyword evidence="9" id="KW-0576">Peroxisome</keyword>
<comment type="catalytic activity">
    <reaction evidence="15">
        <text>(2E)-dodecenoyl-CoA + NADPH + H(+) = dodecanoyl-CoA + NADP(+)</text>
        <dbReference type="Rhea" id="RHEA:44964"/>
        <dbReference type="ChEBI" id="CHEBI:15378"/>
        <dbReference type="ChEBI" id="CHEBI:57330"/>
        <dbReference type="ChEBI" id="CHEBI:57375"/>
        <dbReference type="ChEBI" id="CHEBI:57783"/>
        <dbReference type="ChEBI" id="CHEBI:58349"/>
    </reaction>
    <physiologicalReaction direction="left-to-right" evidence="15">
        <dbReference type="Rhea" id="RHEA:44965"/>
    </physiologicalReaction>
</comment>
<evidence type="ECO:0000256" key="7">
    <source>
        <dbReference type="ARBA" id="ARBA00023002"/>
    </source>
</evidence>
<dbReference type="GO" id="GO:0019166">
    <property type="term" value="F:trans-2-enoyl-CoA reductase (NADPH) activity"/>
    <property type="evidence" value="ECO:0007669"/>
    <property type="project" value="UniProtKB-EC"/>
</dbReference>
<comment type="subunit">
    <text evidence="12">Interacts with PEX5, probably required to target it into peroxisomes.</text>
</comment>
<reference evidence="21 22" key="1">
    <citation type="submission" date="2018-09" db="EMBL/GenBank/DDBJ databases">
        <title>Complete genome sequence of Euzebya sp. DY32-46 isolated from seawater of Pacific Ocean.</title>
        <authorList>
            <person name="Xu L."/>
            <person name="Wu Y.-H."/>
            <person name="Xu X.-W."/>
        </authorList>
    </citation>
    <scope>NUCLEOTIDE SEQUENCE [LARGE SCALE GENOMIC DNA]</scope>
    <source>
        <strain evidence="21 22">DY32-46</strain>
    </source>
</reference>
<comment type="catalytic activity">
    <reaction evidence="19">
        <text>(2E)-decenoyl-CoA + NADPH + H(+) = decanoyl-CoA + NADP(+)</text>
        <dbReference type="Rhea" id="RHEA:44960"/>
        <dbReference type="ChEBI" id="CHEBI:15378"/>
        <dbReference type="ChEBI" id="CHEBI:57783"/>
        <dbReference type="ChEBI" id="CHEBI:58349"/>
        <dbReference type="ChEBI" id="CHEBI:61406"/>
        <dbReference type="ChEBI" id="CHEBI:61430"/>
    </reaction>
    <physiologicalReaction direction="left-to-right" evidence="19">
        <dbReference type="Rhea" id="RHEA:44961"/>
    </physiologicalReaction>
</comment>
<sequence length="269" mass="26998">MSSAYFQGPWVPAADRALVTGGSSGIGRDIALMLAGAGVEVFVVGRRMERLEAVAAESDGSITPLAADIRDADAVDAAFTAAEAEGGPVPLLVNAASGAFLAAAEDISPGGFAAVVGSSLNGPFQVLRRWAQPLLGAGTPGAAMMVSSALAEREVPGAAHSSAAKAGLEALIRSLAVEWGPRGLRINSLAPGAFSTEGADAGMWSFGPVHDAALDNIPLGRFGASDELLGPAAFLLSRAAGYVTGATVVVDGGWHLSPHPFGSVFPPRG</sequence>
<dbReference type="Proteomes" id="UP000264006">
    <property type="component" value="Chromosome"/>
</dbReference>
<evidence type="ECO:0000313" key="22">
    <source>
        <dbReference type="Proteomes" id="UP000264006"/>
    </source>
</evidence>
<keyword evidence="3" id="KW-0444">Lipid biosynthesis</keyword>
<evidence type="ECO:0000256" key="14">
    <source>
        <dbReference type="ARBA" id="ARBA00041063"/>
    </source>
</evidence>
<evidence type="ECO:0000256" key="3">
    <source>
        <dbReference type="ARBA" id="ARBA00022516"/>
    </source>
</evidence>
<evidence type="ECO:0000256" key="6">
    <source>
        <dbReference type="ARBA" id="ARBA00022857"/>
    </source>
</evidence>
<keyword evidence="22" id="KW-1185">Reference proteome</keyword>
<keyword evidence="4" id="KW-0597">Phosphoprotein</keyword>
<evidence type="ECO:0000256" key="18">
    <source>
        <dbReference type="ARBA" id="ARBA00049251"/>
    </source>
</evidence>
<evidence type="ECO:0000256" key="16">
    <source>
        <dbReference type="ARBA" id="ARBA00048686"/>
    </source>
</evidence>
<comment type="catalytic activity">
    <reaction evidence="17">
        <text>(2E)-hexenoyl-CoA + NADPH + H(+) = hexanoyl-CoA + NADP(+)</text>
        <dbReference type="Rhea" id="RHEA:44956"/>
        <dbReference type="ChEBI" id="CHEBI:15378"/>
        <dbReference type="ChEBI" id="CHEBI:57783"/>
        <dbReference type="ChEBI" id="CHEBI:58349"/>
        <dbReference type="ChEBI" id="CHEBI:62077"/>
        <dbReference type="ChEBI" id="CHEBI:62620"/>
    </reaction>
    <physiologicalReaction direction="left-to-right" evidence="17">
        <dbReference type="Rhea" id="RHEA:44957"/>
    </physiologicalReaction>
</comment>
<evidence type="ECO:0000313" key="21">
    <source>
        <dbReference type="EMBL" id="AXV08929.1"/>
    </source>
</evidence>
<keyword evidence="6" id="KW-0521">NADP</keyword>
<keyword evidence="5" id="KW-0276">Fatty acid metabolism</keyword>
<accession>A0A346Y382</accession>
<dbReference type="Gene3D" id="3.40.50.720">
    <property type="entry name" value="NAD(P)-binding Rossmann-like Domain"/>
    <property type="match status" value="1"/>
</dbReference>
<evidence type="ECO:0000256" key="2">
    <source>
        <dbReference type="ARBA" id="ARBA00005189"/>
    </source>
</evidence>
<evidence type="ECO:0000256" key="8">
    <source>
        <dbReference type="ARBA" id="ARBA00023098"/>
    </source>
</evidence>
<dbReference type="AlphaFoldDB" id="A0A346Y382"/>
<dbReference type="PANTHER" id="PTHR24317">
    <property type="entry name" value="PEROXISOMAL TRANS-2-ENOYL-COA REDUCTASE"/>
    <property type="match status" value="1"/>
</dbReference>